<reference evidence="4" key="2">
    <citation type="submission" date="2025-09" db="UniProtKB">
        <authorList>
            <consortium name="Ensembl"/>
        </authorList>
    </citation>
    <scope>IDENTIFICATION</scope>
</reference>
<proteinExistence type="predicted"/>
<dbReference type="GO" id="GO:0008083">
    <property type="term" value="F:growth factor activity"/>
    <property type="evidence" value="ECO:0007669"/>
    <property type="project" value="InterPro"/>
</dbReference>
<sequence>LPMLGACPVSCTLLTCFFLAACSIHETEQKGYCENIITKKHLDKLQELIDSQMLMSCHVSFEFIDKQELGDRICYVKAAFPRLEDILDKMKFKKNSDNFNKTKDVQNMYEKIDENQVPCIDAQDDHERELSQACSREFSMPPEKMLQLVKDFFQEVMDLLDKNVDFTRDCSKIYQKCSDAPKKEPSSPGVVTNRDCNCPSPSSPREGPPASSHPALATKPFPSTVPHLGSKKAAASTRLAHSQPAAMQTPVKLDSSTKPRVSRSTHRGLVAVEIQGVSAGISASVSSPPAELKLASASQGPDSGSISIELLLDLTEPPSQEPPNLGGRLVTPLPSELWPSPSLGSKEPISVVQHRFSRMAAITDRSPAPETLPGGSPQHPAGQKPDDNLAGPIPDLNILPPNTEQHRKKAQPKEIQREVMSYVLVAILAIVAILLAVGGLLFYKHKSRVSASPSHPHWGHDSAEPARLSLLPAYSGSELNAGGLGTEVWGLFLPA</sequence>
<keyword evidence="3" id="KW-0732">Signal</keyword>
<dbReference type="GeneTree" id="ENSGT00390000015805"/>
<dbReference type="PANTHER" id="PTHR10058">
    <property type="entry name" value="MACROPHAGE COLONY STIMULATING FACTOR"/>
    <property type="match status" value="1"/>
</dbReference>
<name>A0A8C0JII6_CHEAB</name>
<feature type="region of interest" description="Disordered" evidence="1">
    <location>
        <begin position="365"/>
        <end position="412"/>
    </location>
</feature>
<dbReference type="GO" id="GO:0016020">
    <property type="term" value="C:membrane"/>
    <property type="evidence" value="ECO:0007669"/>
    <property type="project" value="InterPro"/>
</dbReference>
<dbReference type="SUPFAM" id="SSF47266">
    <property type="entry name" value="4-helical cytokines"/>
    <property type="match status" value="1"/>
</dbReference>
<feature type="region of interest" description="Disordered" evidence="1">
    <location>
        <begin position="178"/>
        <end position="265"/>
    </location>
</feature>
<dbReference type="GO" id="GO:0005125">
    <property type="term" value="F:cytokine activity"/>
    <property type="evidence" value="ECO:0007669"/>
    <property type="project" value="InterPro"/>
</dbReference>
<dbReference type="Proteomes" id="UP000694404">
    <property type="component" value="Unplaced"/>
</dbReference>
<feature type="chain" id="PRO_5034944244" description="Macrophage colony-stimulating factor 1" evidence="3">
    <location>
        <begin position="23"/>
        <end position="495"/>
    </location>
</feature>
<keyword evidence="2" id="KW-0812">Transmembrane</keyword>
<dbReference type="AlphaFoldDB" id="A0A8C0JII6"/>
<dbReference type="GO" id="GO:0045651">
    <property type="term" value="P:positive regulation of macrophage differentiation"/>
    <property type="evidence" value="ECO:0007669"/>
    <property type="project" value="TreeGrafter"/>
</dbReference>
<feature type="transmembrane region" description="Helical" evidence="2">
    <location>
        <begin position="419"/>
        <end position="443"/>
    </location>
</feature>
<keyword evidence="2" id="KW-0472">Membrane</keyword>
<dbReference type="PANTHER" id="PTHR10058:SF0">
    <property type="entry name" value="MACROPHAGE COLONY-STIMULATING FACTOR 1"/>
    <property type="match status" value="1"/>
</dbReference>
<evidence type="ECO:0000313" key="4">
    <source>
        <dbReference type="Ensembl" id="ENSCABP00000031717.1"/>
    </source>
</evidence>
<accession>A0A8C0JII6</accession>
<dbReference type="InterPro" id="IPR009079">
    <property type="entry name" value="4_helix_cytokine-like_core"/>
</dbReference>
<evidence type="ECO:0000256" key="1">
    <source>
        <dbReference type="SAM" id="MobiDB-lite"/>
    </source>
</evidence>
<dbReference type="InterPro" id="IPR008001">
    <property type="entry name" value="MCSF-1"/>
</dbReference>
<protein>
    <recommendedName>
        <fullName evidence="6">Macrophage colony-stimulating factor 1</fullName>
    </recommendedName>
</protein>
<dbReference type="GO" id="GO:0005615">
    <property type="term" value="C:extracellular space"/>
    <property type="evidence" value="ECO:0007669"/>
    <property type="project" value="TreeGrafter"/>
</dbReference>
<organism evidence="4 5">
    <name type="scientific">Chelonoidis abingdonii</name>
    <name type="common">Abingdon island giant tortoise</name>
    <name type="synonym">Testudo abingdonii</name>
    <dbReference type="NCBI Taxonomy" id="106734"/>
    <lineage>
        <taxon>Eukaryota</taxon>
        <taxon>Metazoa</taxon>
        <taxon>Chordata</taxon>
        <taxon>Craniata</taxon>
        <taxon>Vertebrata</taxon>
        <taxon>Euteleostomi</taxon>
        <taxon>Archelosauria</taxon>
        <taxon>Testudinata</taxon>
        <taxon>Testudines</taxon>
        <taxon>Cryptodira</taxon>
        <taxon>Durocryptodira</taxon>
        <taxon>Testudinoidea</taxon>
        <taxon>Testudinidae</taxon>
        <taxon>Chelonoidis</taxon>
    </lineage>
</organism>
<keyword evidence="5" id="KW-1185">Reference proteome</keyword>
<feature type="signal peptide" evidence="3">
    <location>
        <begin position="1"/>
        <end position="22"/>
    </location>
</feature>
<dbReference type="Gene3D" id="1.20.1250.10">
    <property type="match status" value="1"/>
</dbReference>
<dbReference type="OMA" id="CQIAYEF"/>
<dbReference type="GO" id="GO:0030316">
    <property type="term" value="P:osteoclast differentiation"/>
    <property type="evidence" value="ECO:0007669"/>
    <property type="project" value="TreeGrafter"/>
</dbReference>
<evidence type="ECO:0008006" key="6">
    <source>
        <dbReference type="Google" id="ProtNLM"/>
    </source>
</evidence>
<keyword evidence="2" id="KW-1133">Transmembrane helix</keyword>
<dbReference type="Ensembl" id="ENSCABT00000034765.1">
    <property type="protein sequence ID" value="ENSCABP00000031717.1"/>
    <property type="gene ID" value="ENSCABG00000023164.1"/>
</dbReference>
<dbReference type="Pfam" id="PF05337">
    <property type="entry name" value="CSF-1"/>
    <property type="match status" value="1"/>
</dbReference>
<reference evidence="4" key="1">
    <citation type="submission" date="2025-08" db="UniProtKB">
        <authorList>
            <consortium name="Ensembl"/>
        </authorList>
    </citation>
    <scope>IDENTIFICATION</scope>
</reference>
<evidence type="ECO:0000313" key="5">
    <source>
        <dbReference type="Proteomes" id="UP000694404"/>
    </source>
</evidence>
<evidence type="ECO:0000256" key="3">
    <source>
        <dbReference type="SAM" id="SignalP"/>
    </source>
</evidence>
<evidence type="ECO:0000256" key="2">
    <source>
        <dbReference type="SAM" id="Phobius"/>
    </source>
</evidence>